<organism evidence="1 2">
    <name type="scientific">Euroglyphus maynei</name>
    <name type="common">Mayne's house dust mite</name>
    <dbReference type="NCBI Taxonomy" id="6958"/>
    <lineage>
        <taxon>Eukaryota</taxon>
        <taxon>Metazoa</taxon>
        <taxon>Ecdysozoa</taxon>
        <taxon>Arthropoda</taxon>
        <taxon>Chelicerata</taxon>
        <taxon>Arachnida</taxon>
        <taxon>Acari</taxon>
        <taxon>Acariformes</taxon>
        <taxon>Sarcoptiformes</taxon>
        <taxon>Astigmata</taxon>
        <taxon>Psoroptidia</taxon>
        <taxon>Analgoidea</taxon>
        <taxon>Pyroglyphidae</taxon>
        <taxon>Pyroglyphinae</taxon>
        <taxon>Euroglyphus</taxon>
    </lineage>
</organism>
<protein>
    <submittedName>
        <fullName evidence="1">Uncharacterized protein</fullName>
    </submittedName>
</protein>
<dbReference type="Proteomes" id="UP000194236">
    <property type="component" value="Unassembled WGS sequence"/>
</dbReference>
<evidence type="ECO:0000313" key="2">
    <source>
        <dbReference type="Proteomes" id="UP000194236"/>
    </source>
</evidence>
<evidence type="ECO:0000313" key="1">
    <source>
        <dbReference type="EMBL" id="OTF73776.1"/>
    </source>
</evidence>
<reference evidence="1 2" key="1">
    <citation type="submission" date="2017-03" db="EMBL/GenBank/DDBJ databases">
        <title>Genome Survey of Euroglyphus maynei.</title>
        <authorList>
            <person name="Arlian L.G."/>
            <person name="Morgan M.S."/>
            <person name="Rider S.D."/>
        </authorList>
    </citation>
    <scope>NUCLEOTIDE SEQUENCE [LARGE SCALE GENOMIC DNA]</scope>
    <source>
        <strain evidence="1">Arlian Lab</strain>
        <tissue evidence="1">Whole body</tissue>
    </source>
</reference>
<dbReference type="EMBL" id="MUJZ01050189">
    <property type="protein sequence ID" value="OTF73776.1"/>
    <property type="molecule type" value="Genomic_DNA"/>
</dbReference>
<name>A0A1Y3B2C0_EURMA</name>
<accession>A0A1Y3B2C0</accession>
<keyword evidence="2" id="KW-1185">Reference proteome</keyword>
<dbReference type="AlphaFoldDB" id="A0A1Y3B2C0"/>
<proteinExistence type="predicted"/>
<sequence length="43" mass="4711">MNFVFPNKLGTLDSFMKGLGLAIKKGGYSHATDEEIQNSFNCS</sequence>
<feature type="non-terminal residue" evidence="1">
    <location>
        <position position="43"/>
    </location>
</feature>
<comment type="caution">
    <text evidence="1">The sequence shown here is derived from an EMBL/GenBank/DDBJ whole genome shotgun (WGS) entry which is preliminary data.</text>
</comment>
<gene>
    <name evidence="1" type="ORF">BLA29_015417</name>
</gene>